<proteinExistence type="predicted"/>
<organism evidence="1 2">
    <name type="scientific">Sideroxydans lithotrophicus (strain ES-1)</name>
    <dbReference type="NCBI Taxonomy" id="580332"/>
    <lineage>
        <taxon>Bacteria</taxon>
        <taxon>Pseudomonadati</taxon>
        <taxon>Pseudomonadota</taxon>
        <taxon>Betaproteobacteria</taxon>
        <taxon>Nitrosomonadales</taxon>
        <taxon>Gallionellaceae</taxon>
        <taxon>Sideroxydans</taxon>
    </lineage>
</organism>
<dbReference type="HOGENOM" id="CLU_2958257_0_0_4"/>
<gene>
    <name evidence="1" type="ordered locus">Slit_2534</name>
</gene>
<accession>D5CN62</accession>
<evidence type="ECO:0000313" key="2">
    <source>
        <dbReference type="Proteomes" id="UP000001625"/>
    </source>
</evidence>
<reference evidence="1 2" key="1">
    <citation type="submission" date="2010-03" db="EMBL/GenBank/DDBJ databases">
        <title>Complete sequence of Sideroxydans lithotrophicus ES-1.</title>
        <authorList>
            <consortium name="US DOE Joint Genome Institute"/>
            <person name="Lucas S."/>
            <person name="Copeland A."/>
            <person name="Lapidus A."/>
            <person name="Cheng J.-F."/>
            <person name="Bruce D."/>
            <person name="Goodwin L."/>
            <person name="Pitluck S."/>
            <person name="Munk A.C."/>
            <person name="Detter J.C."/>
            <person name="Han C."/>
            <person name="Tapia R."/>
            <person name="Larimer F."/>
            <person name="Land M."/>
            <person name="Hauser L."/>
            <person name="Kyrpides N."/>
            <person name="Ivanova N."/>
            <person name="Emerson D."/>
            <person name="Woyke T."/>
        </authorList>
    </citation>
    <scope>NUCLEOTIDE SEQUENCE [LARGE SCALE GENOMIC DNA]</scope>
    <source>
        <strain evidence="1 2">ES-1</strain>
    </source>
</reference>
<dbReference type="Proteomes" id="UP000001625">
    <property type="component" value="Chromosome"/>
</dbReference>
<sequence length="59" mass="6094">MYLIPLALTIRACKSSLEKPRIARTLCGFLRGDAGGEFEPGTISLGAETAPPHLAAPGG</sequence>
<dbReference type="EMBL" id="CP001965">
    <property type="protein sequence ID" value="ADE12759.1"/>
    <property type="molecule type" value="Genomic_DNA"/>
</dbReference>
<evidence type="ECO:0000313" key="1">
    <source>
        <dbReference type="EMBL" id="ADE12759.1"/>
    </source>
</evidence>
<dbReference type="AlphaFoldDB" id="D5CN62"/>
<dbReference type="KEGG" id="slt:Slit_2534"/>
<name>D5CN62_SIDLE</name>
<keyword evidence="2" id="KW-1185">Reference proteome</keyword>
<protein>
    <submittedName>
        <fullName evidence="1">Uncharacterized protein</fullName>
    </submittedName>
</protein>